<name>S0G354_9BACT</name>
<keyword evidence="2" id="KW-0378">Hydrolase</keyword>
<organism evidence="2 3">
    <name type="scientific">Desulfotignum phosphitoxidans DSM 13687</name>
    <dbReference type="NCBI Taxonomy" id="1286635"/>
    <lineage>
        <taxon>Bacteria</taxon>
        <taxon>Pseudomonadati</taxon>
        <taxon>Thermodesulfobacteriota</taxon>
        <taxon>Desulfobacteria</taxon>
        <taxon>Desulfobacterales</taxon>
        <taxon>Desulfobacteraceae</taxon>
        <taxon>Desulfotignum</taxon>
    </lineage>
</organism>
<comment type="caution">
    <text evidence="2">The sequence shown here is derived from an EMBL/GenBank/DDBJ whole genome shotgun (WGS) entry which is preliminary data.</text>
</comment>
<dbReference type="RefSeq" id="WP_006967065.1">
    <property type="nucleotide sequence ID" value="NZ_APJX01000007.1"/>
</dbReference>
<accession>S0G354</accession>
<dbReference type="EC" id="3.-.-.-" evidence="2"/>
<evidence type="ECO:0000313" key="3">
    <source>
        <dbReference type="Proteomes" id="UP000014216"/>
    </source>
</evidence>
<protein>
    <submittedName>
        <fullName evidence="2">Putative metallo-hydrolase YycJ</fullName>
        <ecNumber evidence="2">3.-.-.-</ecNumber>
    </submittedName>
</protein>
<dbReference type="InterPro" id="IPR052533">
    <property type="entry name" value="WalJ/YycJ-like"/>
</dbReference>
<dbReference type="InterPro" id="IPR036866">
    <property type="entry name" value="RibonucZ/Hydroxyglut_hydro"/>
</dbReference>
<evidence type="ECO:0000313" key="2">
    <source>
        <dbReference type="EMBL" id="EMS78607.1"/>
    </source>
</evidence>
<keyword evidence="3" id="KW-1185">Reference proteome</keyword>
<dbReference type="Proteomes" id="UP000014216">
    <property type="component" value="Unassembled WGS sequence"/>
</dbReference>
<evidence type="ECO:0000259" key="1">
    <source>
        <dbReference type="SMART" id="SM00849"/>
    </source>
</evidence>
<dbReference type="AlphaFoldDB" id="S0G354"/>
<dbReference type="Pfam" id="PF00753">
    <property type="entry name" value="Lactamase_B"/>
    <property type="match status" value="1"/>
</dbReference>
<dbReference type="InterPro" id="IPR001279">
    <property type="entry name" value="Metallo-B-lactamas"/>
</dbReference>
<proteinExistence type="predicted"/>
<dbReference type="Gene3D" id="3.60.15.10">
    <property type="entry name" value="Ribonuclease Z/Hydroxyacylglutathione hydrolase-like"/>
    <property type="match status" value="1"/>
</dbReference>
<dbReference type="OrthoDB" id="9803916at2"/>
<dbReference type="SMART" id="SM00849">
    <property type="entry name" value="Lactamase_B"/>
    <property type="match status" value="1"/>
</dbReference>
<dbReference type="GO" id="GO:0016787">
    <property type="term" value="F:hydrolase activity"/>
    <property type="evidence" value="ECO:0007669"/>
    <property type="project" value="UniProtKB-KW"/>
</dbReference>
<dbReference type="SUPFAM" id="SSF56281">
    <property type="entry name" value="Metallo-hydrolase/oxidoreductase"/>
    <property type="match status" value="1"/>
</dbReference>
<gene>
    <name evidence="2" type="primary">yycJ</name>
    <name evidence="2" type="ORF">Dpo_7c00810</name>
</gene>
<dbReference type="EMBL" id="APJX01000007">
    <property type="protein sequence ID" value="EMS78607.1"/>
    <property type="molecule type" value="Genomic_DNA"/>
</dbReference>
<sequence length="264" mass="28552">MKQNNSFCVCPLASGSKGNALLVSTPDTAILVDAGLSGVELQRRMTAVGQDPADLSAIVITHEHIDHVRGAGVLGRRFNIPVYISSATHQACPGLGHVPELIHFECGTRFDIRDLVLNPFSISHDASDPAGLTLTWQQSKIGIATDLGVVTNLVRTHLSGSSVLYLESNHDPEMLINGSYPWHLKQRIQSRTGHLSNNDAGTLLADLYHDQLHHVILAHLSEENNRPERALAEVGRCLNRPGTALSVAGPDRPGDVIRITGKEK</sequence>
<dbReference type="PANTHER" id="PTHR47619">
    <property type="entry name" value="METALLO-HYDROLASE YYCJ-RELATED"/>
    <property type="match status" value="1"/>
</dbReference>
<dbReference type="PANTHER" id="PTHR47619:SF1">
    <property type="entry name" value="EXODEOXYRIBONUCLEASE WALJ"/>
    <property type="match status" value="1"/>
</dbReference>
<feature type="domain" description="Metallo-beta-lactamase" evidence="1">
    <location>
        <begin position="17"/>
        <end position="183"/>
    </location>
</feature>
<reference evidence="2 3" key="1">
    <citation type="journal article" date="2013" name="Genome Announc.">
        <title>Draft Genome Sequence of Desulfotignum phosphitoxidans DSM 13687 Strain FiPS-3.</title>
        <authorList>
            <person name="Poehlein A."/>
            <person name="Daniel R."/>
            <person name="Simeonova D.D."/>
        </authorList>
    </citation>
    <scope>NUCLEOTIDE SEQUENCE [LARGE SCALE GENOMIC DNA]</scope>
    <source>
        <strain evidence="2 3">DSM 13687</strain>
    </source>
</reference>